<gene>
    <name evidence="2" type="ORF">ACFQDH_13145</name>
</gene>
<dbReference type="EMBL" id="JBHSWH010000001">
    <property type="protein sequence ID" value="MFC6706178.1"/>
    <property type="molecule type" value="Genomic_DNA"/>
</dbReference>
<comment type="caution">
    <text evidence="2">The sequence shown here is derived from an EMBL/GenBank/DDBJ whole genome shotgun (WGS) entry which is preliminary data.</text>
</comment>
<protein>
    <recommendedName>
        <fullName evidence="1">VapC45 PIN like domain-containing protein</fullName>
    </recommendedName>
</protein>
<evidence type="ECO:0000313" key="2">
    <source>
        <dbReference type="EMBL" id="MFC6706178.1"/>
    </source>
</evidence>
<keyword evidence="3" id="KW-1185">Reference proteome</keyword>
<evidence type="ECO:0000259" key="1">
    <source>
        <dbReference type="Pfam" id="PF18478"/>
    </source>
</evidence>
<feature type="domain" description="VapC45 PIN like" evidence="1">
    <location>
        <begin position="5"/>
        <end position="88"/>
    </location>
</feature>
<organism evidence="2 3">
    <name type="scientific">Flexivirga alba</name>
    <dbReference type="NCBI Taxonomy" id="702742"/>
    <lineage>
        <taxon>Bacteria</taxon>
        <taxon>Bacillati</taxon>
        <taxon>Actinomycetota</taxon>
        <taxon>Actinomycetes</taxon>
        <taxon>Micrococcales</taxon>
        <taxon>Dermacoccaceae</taxon>
        <taxon>Flexivirga</taxon>
    </lineage>
</organism>
<dbReference type="Pfam" id="PF18478">
    <property type="entry name" value="PIN_10"/>
    <property type="match status" value="1"/>
</dbReference>
<reference evidence="3" key="1">
    <citation type="journal article" date="2019" name="Int. J. Syst. Evol. Microbiol.">
        <title>The Global Catalogue of Microorganisms (GCM) 10K type strain sequencing project: providing services to taxonomists for standard genome sequencing and annotation.</title>
        <authorList>
            <consortium name="The Broad Institute Genomics Platform"/>
            <consortium name="The Broad Institute Genome Sequencing Center for Infectious Disease"/>
            <person name="Wu L."/>
            <person name="Ma J."/>
        </authorList>
    </citation>
    <scope>NUCLEOTIDE SEQUENCE [LARGE SCALE GENOMIC DNA]</scope>
    <source>
        <strain evidence="3">CCUG 58127</strain>
    </source>
</reference>
<proteinExistence type="predicted"/>
<dbReference type="Proteomes" id="UP001596298">
    <property type="component" value="Unassembled WGS sequence"/>
</dbReference>
<dbReference type="InterPro" id="IPR041375">
    <property type="entry name" value="VapC45_PIN-like"/>
</dbReference>
<dbReference type="RefSeq" id="WP_382401984.1">
    <property type="nucleotide sequence ID" value="NZ_JBHSWH010000001.1"/>
</dbReference>
<evidence type="ECO:0000313" key="3">
    <source>
        <dbReference type="Proteomes" id="UP001596298"/>
    </source>
</evidence>
<accession>A0ABW2AHH4</accession>
<sequence>MPGLRFFVDRSLGRRQVPDALRADGWDLVTLSEHYGIPTDETVDDVEWLELAGRQHWPVLMKDEKIRYRPAERAAVIEHGVSAFYLTSGNLSGAQMSELYISHRDAIWRLAVAPGPSLFAVSRTGVRAINLGA</sequence>
<name>A0ABW2AHH4_9MICO</name>